<dbReference type="SUPFAM" id="SSF117839">
    <property type="entry name" value="WWE domain"/>
    <property type="match status" value="1"/>
</dbReference>
<dbReference type="PROSITE" id="PS51996">
    <property type="entry name" value="TR_MART"/>
    <property type="match status" value="1"/>
</dbReference>
<dbReference type="Gene3D" id="3.30.720.50">
    <property type="match status" value="1"/>
</dbReference>
<dbReference type="AlphaFoldDB" id="A0A818DS66"/>
<evidence type="ECO:0000256" key="5">
    <source>
        <dbReference type="ARBA" id="ARBA00047597"/>
    </source>
</evidence>
<proteinExistence type="inferred from homology"/>
<dbReference type="SUPFAM" id="SSF56399">
    <property type="entry name" value="ADP-ribosylation"/>
    <property type="match status" value="1"/>
</dbReference>
<accession>A0A818DS66</accession>
<dbReference type="EC" id="2.4.2.31" evidence="6"/>
<comment type="catalytic activity">
    <reaction evidence="5 6">
        <text>L-arginyl-[protein] + NAD(+) = N(omega)-(ADP-D-ribosyl)-L-arginyl-[protein] + nicotinamide + H(+)</text>
        <dbReference type="Rhea" id="RHEA:19149"/>
        <dbReference type="Rhea" id="RHEA-COMP:10532"/>
        <dbReference type="Rhea" id="RHEA-COMP:15087"/>
        <dbReference type="ChEBI" id="CHEBI:15378"/>
        <dbReference type="ChEBI" id="CHEBI:17154"/>
        <dbReference type="ChEBI" id="CHEBI:29965"/>
        <dbReference type="ChEBI" id="CHEBI:57540"/>
        <dbReference type="ChEBI" id="CHEBI:142554"/>
        <dbReference type="EC" id="2.4.2.31"/>
    </reaction>
</comment>
<dbReference type="GO" id="GO:0016779">
    <property type="term" value="F:nucleotidyltransferase activity"/>
    <property type="evidence" value="ECO:0007669"/>
    <property type="project" value="UniProtKB-KW"/>
</dbReference>
<evidence type="ECO:0000259" key="7">
    <source>
        <dbReference type="PROSITE" id="PS50918"/>
    </source>
</evidence>
<dbReference type="InterPro" id="IPR004170">
    <property type="entry name" value="WWE_dom"/>
</dbReference>
<dbReference type="InterPro" id="IPR037197">
    <property type="entry name" value="WWE_dom_sf"/>
</dbReference>
<dbReference type="EMBL" id="CAJNYU010001558">
    <property type="protein sequence ID" value="CAF3447086.1"/>
    <property type="molecule type" value="Genomic_DNA"/>
</dbReference>
<dbReference type="Proteomes" id="UP000663869">
    <property type="component" value="Unassembled WGS sequence"/>
</dbReference>
<keyword evidence="4" id="KW-0548">Nucleotidyltransferase</keyword>
<evidence type="ECO:0000256" key="4">
    <source>
        <dbReference type="ARBA" id="ARBA00022695"/>
    </source>
</evidence>
<dbReference type="Gene3D" id="3.90.176.10">
    <property type="entry name" value="Toxin ADP-ribosyltransferase, Chain A, domain 1"/>
    <property type="match status" value="1"/>
</dbReference>
<name>A0A818DS66_9BILA</name>
<dbReference type="Pfam" id="PF01129">
    <property type="entry name" value="ART"/>
    <property type="match status" value="1"/>
</dbReference>
<evidence type="ECO:0000313" key="9">
    <source>
        <dbReference type="Proteomes" id="UP000663869"/>
    </source>
</evidence>
<dbReference type="PROSITE" id="PS50918">
    <property type="entry name" value="WWE"/>
    <property type="match status" value="1"/>
</dbReference>
<keyword evidence="2 6" id="KW-0328">Glycosyltransferase</keyword>
<keyword evidence="3 6" id="KW-0808">Transferase</keyword>
<evidence type="ECO:0000313" key="8">
    <source>
        <dbReference type="EMBL" id="CAF3447086.1"/>
    </source>
</evidence>
<evidence type="ECO:0000256" key="6">
    <source>
        <dbReference type="RuleBase" id="RU361228"/>
    </source>
</evidence>
<sequence>MSNQASARISASSCAEWSWLSDSNSSVASQSIEWSRYSDVENRIIEEAFRARLPIATLDDVYIDFENDIQVSNNDINDQKPIQRQIRRRTDTHLREERFAMNPIPAKNPFSGLQGWTPDFIVHAKKELRLKKDKLPSNESRIVSMLVDRASQGIIEEGKLAGKTREAEWIEKNMEVLRSSLHNGNKEHENVWRSKLRTFGPFCILLWDDPYNHLPLTGGKMLYRGANLSDDLIAQYVQLVRSSDQRGSFQAFTSSSRNRAKAEQFGNVLFVLRVNYAYTTDLSQLSEYPDEEEELIHPGVCFTIDGVRYDPVKNKHEIYLTLTHNVDDDRANPVTRLYNGFCRAASAILLPVMDGLNAARPGPSAGGDHRISRMTNGGFYRDRSGALREDPTGTLADDCYRRAQQAPRYDLH</sequence>
<comment type="similarity">
    <text evidence="1 6">Belongs to the Arg-specific ADP-ribosyltransferase family.</text>
</comment>
<dbReference type="InterPro" id="IPR000768">
    <property type="entry name" value="ART"/>
</dbReference>
<organism evidence="8 9">
    <name type="scientific">Rotaria socialis</name>
    <dbReference type="NCBI Taxonomy" id="392032"/>
    <lineage>
        <taxon>Eukaryota</taxon>
        <taxon>Metazoa</taxon>
        <taxon>Spiralia</taxon>
        <taxon>Gnathifera</taxon>
        <taxon>Rotifera</taxon>
        <taxon>Eurotatoria</taxon>
        <taxon>Bdelloidea</taxon>
        <taxon>Philodinida</taxon>
        <taxon>Philodinidae</taxon>
        <taxon>Rotaria</taxon>
    </lineage>
</organism>
<gene>
    <name evidence="8" type="ORF">FME351_LOCUS13118</name>
</gene>
<reference evidence="8" key="1">
    <citation type="submission" date="2021-02" db="EMBL/GenBank/DDBJ databases">
        <authorList>
            <person name="Nowell W R."/>
        </authorList>
    </citation>
    <scope>NUCLEOTIDE SEQUENCE</scope>
</reference>
<keyword evidence="6" id="KW-0520">NAD</keyword>
<evidence type="ECO:0000256" key="1">
    <source>
        <dbReference type="ARBA" id="ARBA00009558"/>
    </source>
</evidence>
<comment type="caution">
    <text evidence="8">The sequence shown here is derived from an EMBL/GenBank/DDBJ whole genome shotgun (WGS) entry which is preliminary data.</text>
</comment>
<protein>
    <recommendedName>
        <fullName evidence="6">NAD(P)(+)--arginine ADP-ribosyltransferase</fullName>
        <ecNumber evidence="6">2.4.2.31</ecNumber>
    </recommendedName>
    <alternativeName>
        <fullName evidence="6">Mono(ADP-ribosyl)transferase</fullName>
    </alternativeName>
</protein>
<keyword evidence="6" id="KW-0521">NADP</keyword>
<dbReference type="GO" id="GO:0106274">
    <property type="term" value="F:NAD+-protein-arginine ADP-ribosyltransferase activity"/>
    <property type="evidence" value="ECO:0007669"/>
    <property type="project" value="UniProtKB-EC"/>
</dbReference>
<evidence type="ECO:0000256" key="3">
    <source>
        <dbReference type="ARBA" id="ARBA00022679"/>
    </source>
</evidence>
<evidence type="ECO:0000256" key="2">
    <source>
        <dbReference type="ARBA" id="ARBA00022676"/>
    </source>
</evidence>
<feature type="domain" description="WWE" evidence="7">
    <location>
        <begin position="2"/>
        <end position="88"/>
    </location>
</feature>